<evidence type="ECO:0000313" key="17">
    <source>
        <dbReference type="EMBL" id="PLX62464.1"/>
    </source>
</evidence>
<dbReference type="EC" id="2.7.7.62" evidence="14"/>
<evidence type="ECO:0000256" key="3">
    <source>
        <dbReference type="ARBA" id="ARBA00001522"/>
    </source>
</evidence>
<comment type="similarity">
    <text evidence="7 14">Belongs to the CobU/CobP family.</text>
</comment>
<sequence>MKQLILGGARSCKSTLAERLATESSEEVIYIATATLAQSDIEMERRIRAHRDRRPDAWQLIEEPLNLAEALRQNCATGRFLIVDCLTLWLSNILLVDEGRQFNQQTTALLSVLPELRGNLILVSNEVGLGIVPLGELSRRFQDESGWLHQQVAKLCDRVILTVAGLPLILKGDAI</sequence>
<keyword evidence="10 14" id="KW-0547">Nucleotide-binding</keyword>
<evidence type="ECO:0000256" key="5">
    <source>
        <dbReference type="ARBA" id="ARBA00004692"/>
    </source>
</evidence>
<evidence type="ECO:0000313" key="18">
    <source>
        <dbReference type="Proteomes" id="UP000235015"/>
    </source>
</evidence>
<name>A0A2N6CYP0_9GAMM</name>
<keyword evidence="9 14" id="KW-0808">Transferase</keyword>
<dbReference type="GO" id="GO:0008820">
    <property type="term" value="F:cobinamide phosphate guanylyltransferase activity"/>
    <property type="evidence" value="ECO:0007669"/>
    <property type="project" value="UniProtKB-UniRule"/>
</dbReference>
<reference evidence="17 18" key="1">
    <citation type="submission" date="2017-11" db="EMBL/GenBank/DDBJ databases">
        <title>Genome-resolved metagenomics identifies genetic mobility, metabolic interactions, and unexpected diversity in perchlorate-reducing communities.</title>
        <authorList>
            <person name="Barnum T.P."/>
            <person name="Figueroa I.A."/>
            <person name="Carlstrom C.I."/>
            <person name="Lucas L.N."/>
            <person name="Engelbrektson A.L."/>
            <person name="Coates J.D."/>
        </authorList>
    </citation>
    <scope>NUCLEOTIDE SEQUENCE [LARGE SCALE GENOMIC DNA]</scope>
    <source>
        <strain evidence="17">BM301</strain>
    </source>
</reference>
<feature type="binding site" evidence="16">
    <location>
        <position position="84"/>
    </location>
    <ligand>
        <name>GTP</name>
        <dbReference type="ChEBI" id="CHEBI:37565"/>
    </ligand>
</feature>
<dbReference type="PIRSF" id="PIRSF006135">
    <property type="entry name" value="CobU"/>
    <property type="match status" value="1"/>
</dbReference>
<comment type="pathway">
    <text evidence="5 14">Cofactor biosynthesis; adenosylcobalamin biosynthesis; adenosylcobalamin from cob(II)yrinate a,c-diamide: step 6/7.</text>
</comment>
<feature type="binding site" evidence="16">
    <location>
        <begin position="51"/>
        <end position="54"/>
    </location>
    <ligand>
        <name>GTP</name>
        <dbReference type="ChEBI" id="CHEBI:37565"/>
    </ligand>
</feature>
<dbReference type="RefSeq" id="WP_273438391.1">
    <property type="nucleotide sequence ID" value="NZ_PKUN01000005.1"/>
</dbReference>
<dbReference type="Proteomes" id="UP000235015">
    <property type="component" value="Unassembled WGS sequence"/>
</dbReference>
<comment type="catalytic activity">
    <reaction evidence="3">
        <text>adenosylcob(III)inamide + GTP = adenosylcob(III)inamide phosphate + GDP + H(+)</text>
        <dbReference type="Rhea" id="RHEA:15765"/>
        <dbReference type="ChEBI" id="CHEBI:2480"/>
        <dbReference type="ChEBI" id="CHEBI:15378"/>
        <dbReference type="ChEBI" id="CHEBI:37565"/>
        <dbReference type="ChEBI" id="CHEBI:58189"/>
        <dbReference type="ChEBI" id="CHEBI:58502"/>
        <dbReference type="EC" id="2.7.1.156"/>
    </reaction>
</comment>
<dbReference type="NCBIfam" id="NF004469">
    <property type="entry name" value="PRK05800.1"/>
    <property type="match status" value="1"/>
</dbReference>
<keyword evidence="13 14" id="KW-0342">GTP-binding</keyword>
<dbReference type="GO" id="GO:0043752">
    <property type="term" value="F:adenosylcobinamide kinase activity"/>
    <property type="evidence" value="ECO:0007669"/>
    <property type="project" value="UniProtKB-EC"/>
</dbReference>
<evidence type="ECO:0000256" key="12">
    <source>
        <dbReference type="ARBA" id="ARBA00022840"/>
    </source>
</evidence>
<dbReference type="GO" id="GO:0005524">
    <property type="term" value="F:ATP binding"/>
    <property type="evidence" value="ECO:0007669"/>
    <property type="project" value="UniProtKB-UniRule"/>
</dbReference>
<evidence type="ECO:0000256" key="6">
    <source>
        <dbReference type="ARBA" id="ARBA00005159"/>
    </source>
</evidence>
<dbReference type="InterPro" id="IPR003203">
    <property type="entry name" value="CobU/CobP"/>
</dbReference>
<dbReference type="UniPathway" id="UPA00148">
    <property type="reaction ID" value="UER00236"/>
</dbReference>
<evidence type="ECO:0000256" key="1">
    <source>
        <dbReference type="ARBA" id="ARBA00000312"/>
    </source>
</evidence>
<dbReference type="STRING" id="1111735.GCA_000428045_01074"/>
<dbReference type="EMBL" id="PKUN01000005">
    <property type="protein sequence ID" value="PLX62464.1"/>
    <property type="molecule type" value="Genomic_DNA"/>
</dbReference>
<keyword evidence="12 14" id="KW-0067">ATP-binding</keyword>
<feature type="active site" description="GMP-histidine intermediate" evidence="15">
    <location>
        <position position="50"/>
    </location>
</feature>
<comment type="function">
    <text evidence="4 14">Catalyzes ATP-dependent phosphorylation of adenosylcobinamide and addition of GMP to adenosylcobinamide phosphate.</text>
</comment>
<dbReference type="SUPFAM" id="SSF52540">
    <property type="entry name" value="P-loop containing nucleoside triphosphate hydrolases"/>
    <property type="match status" value="1"/>
</dbReference>
<dbReference type="GO" id="GO:0005525">
    <property type="term" value="F:GTP binding"/>
    <property type="evidence" value="ECO:0007669"/>
    <property type="project" value="UniProtKB-UniRule"/>
</dbReference>
<accession>A0A2N6CYP0</accession>
<evidence type="ECO:0000256" key="9">
    <source>
        <dbReference type="ARBA" id="ARBA00022679"/>
    </source>
</evidence>
<dbReference type="CDD" id="cd00544">
    <property type="entry name" value="CobU"/>
    <property type="match status" value="1"/>
</dbReference>
<keyword evidence="17" id="KW-0548">Nucleotidyltransferase</keyword>
<dbReference type="InterPro" id="IPR027417">
    <property type="entry name" value="P-loop_NTPase"/>
</dbReference>
<protein>
    <recommendedName>
        <fullName evidence="14">Bifunctional adenosylcobalamin biosynthesis protein</fullName>
        <ecNumber evidence="14">2.7.1.156</ecNumber>
        <ecNumber evidence="14">2.7.7.62</ecNumber>
    </recommendedName>
</protein>
<evidence type="ECO:0000256" key="7">
    <source>
        <dbReference type="ARBA" id="ARBA00007490"/>
    </source>
</evidence>
<evidence type="ECO:0000256" key="13">
    <source>
        <dbReference type="ARBA" id="ARBA00023134"/>
    </source>
</evidence>
<comment type="catalytic activity">
    <reaction evidence="1 14">
        <text>adenosylcob(III)inamide + ATP = adenosylcob(III)inamide phosphate + ADP + H(+)</text>
        <dbReference type="Rhea" id="RHEA:15769"/>
        <dbReference type="ChEBI" id="CHEBI:2480"/>
        <dbReference type="ChEBI" id="CHEBI:15378"/>
        <dbReference type="ChEBI" id="CHEBI:30616"/>
        <dbReference type="ChEBI" id="CHEBI:58502"/>
        <dbReference type="ChEBI" id="CHEBI:456216"/>
        <dbReference type="EC" id="2.7.1.156"/>
    </reaction>
</comment>
<keyword evidence="11 14" id="KW-0418">Kinase</keyword>
<comment type="catalytic activity">
    <reaction evidence="2 14">
        <text>adenosylcob(III)inamide phosphate + GTP + H(+) = adenosylcob(III)inamide-GDP + diphosphate</text>
        <dbReference type="Rhea" id="RHEA:22712"/>
        <dbReference type="ChEBI" id="CHEBI:15378"/>
        <dbReference type="ChEBI" id="CHEBI:33019"/>
        <dbReference type="ChEBI" id="CHEBI:37565"/>
        <dbReference type="ChEBI" id="CHEBI:58502"/>
        <dbReference type="ChEBI" id="CHEBI:60487"/>
        <dbReference type="EC" id="2.7.7.62"/>
    </reaction>
</comment>
<dbReference type="Pfam" id="PF02283">
    <property type="entry name" value="CobU"/>
    <property type="match status" value="1"/>
</dbReference>
<comment type="pathway">
    <text evidence="6 14">Cofactor biosynthesis; adenosylcobalamin biosynthesis; adenosylcobalamin from cob(II)yrinate a,c-diamide: step 5/7.</text>
</comment>
<dbReference type="AlphaFoldDB" id="A0A2N6CYP0"/>
<gene>
    <name evidence="17" type="ORF">C0630_06425</name>
</gene>
<feature type="binding site" evidence="16">
    <location>
        <begin position="7"/>
        <end position="14"/>
    </location>
    <ligand>
        <name>GTP</name>
        <dbReference type="ChEBI" id="CHEBI:37565"/>
    </ligand>
</feature>
<proteinExistence type="inferred from homology"/>
<dbReference type="EC" id="2.7.1.156" evidence="14"/>
<comment type="caution">
    <text evidence="17">The sequence shown here is derived from an EMBL/GenBank/DDBJ whole genome shotgun (WGS) entry which is preliminary data.</text>
</comment>
<evidence type="ECO:0000256" key="4">
    <source>
        <dbReference type="ARBA" id="ARBA00003889"/>
    </source>
</evidence>
<evidence type="ECO:0000256" key="14">
    <source>
        <dbReference type="PIRNR" id="PIRNR006135"/>
    </source>
</evidence>
<evidence type="ECO:0000256" key="10">
    <source>
        <dbReference type="ARBA" id="ARBA00022741"/>
    </source>
</evidence>
<dbReference type="PANTHER" id="PTHR34848:SF1">
    <property type="entry name" value="BIFUNCTIONAL ADENOSYLCOBALAMIN BIOSYNTHESIS PROTEIN COBU"/>
    <property type="match status" value="1"/>
</dbReference>
<feature type="binding site" evidence="16">
    <location>
        <begin position="32"/>
        <end position="34"/>
    </location>
    <ligand>
        <name>GTP</name>
        <dbReference type="ChEBI" id="CHEBI:37565"/>
    </ligand>
</feature>
<evidence type="ECO:0000256" key="2">
    <source>
        <dbReference type="ARBA" id="ARBA00000711"/>
    </source>
</evidence>
<dbReference type="PANTHER" id="PTHR34848">
    <property type="match status" value="1"/>
</dbReference>
<evidence type="ECO:0000256" key="11">
    <source>
        <dbReference type="ARBA" id="ARBA00022777"/>
    </source>
</evidence>
<dbReference type="Gene3D" id="3.40.50.300">
    <property type="entry name" value="P-loop containing nucleotide triphosphate hydrolases"/>
    <property type="match status" value="1"/>
</dbReference>
<dbReference type="GO" id="GO:0009236">
    <property type="term" value="P:cobalamin biosynthetic process"/>
    <property type="evidence" value="ECO:0007669"/>
    <property type="project" value="UniProtKB-UniRule"/>
</dbReference>
<organism evidence="17 18">
    <name type="scientific">Sedimenticola selenatireducens</name>
    <dbReference type="NCBI Taxonomy" id="191960"/>
    <lineage>
        <taxon>Bacteria</taxon>
        <taxon>Pseudomonadati</taxon>
        <taxon>Pseudomonadota</taxon>
        <taxon>Gammaproteobacteria</taxon>
        <taxon>Chromatiales</taxon>
        <taxon>Sedimenticolaceae</taxon>
        <taxon>Sedimenticola</taxon>
    </lineage>
</organism>
<evidence type="ECO:0000256" key="16">
    <source>
        <dbReference type="PIRSR" id="PIRSR006135-2"/>
    </source>
</evidence>
<evidence type="ECO:0000256" key="8">
    <source>
        <dbReference type="ARBA" id="ARBA00022573"/>
    </source>
</evidence>
<evidence type="ECO:0000256" key="15">
    <source>
        <dbReference type="PIRSR" id="PIRSR006135-1"/>
    </source>
</evidence>
<feature type="binding site" evidence="16">
    <location>
        <position position="62"/>
    </location>
    <ligand>
        <name>GTP</name>
        <dbReference type="ChEBI" id="CHEBI:37565"/>
    </ligand>
</feature>
<keyword evidence="8 14" id="KW-0169">Cobalamin biosynthesis</keyword>